<dbReference type="SUPFAM" id="SSF46689">
    <property type="entry name" value="Homeodomain-like"/>
    <property type="match status" value="1"/>
</dbReference>
<name>A0A7X6LAV7_9NOCA</name>
<evidence type="ECO:0000313" key="7">
    <source>
        <dbReference type="Proteomes" id="UP000540698"/>
    </source>
</evidence>
<dbReference type="RefSeq" id="WP_062977906.1">
    <property type="nucleotide sequence ID" value="NZ_JAAXOS010000025.1"/>
</dbReference>
<dbReference type="GO" id="GO:0003700">
    <property type="term" value="F:DNA-binding transcription factor activity"/>
    <property type="evidence" value="ECO:0007669"/>
    <property type="project" value="TreeGrafter"/>
</dbReference>
<dbReference type="PANTHER" id="PTHR30055">
    <property type="entry name" value="HTH-TYPE TRANSCRIPTIONAL REGULATOR RUTR"/>
    <property type="match status" value="1"/>
</dbReference>
<dbReference type="SUPFAM" id="SSF48498">
    <property type="entry name" value="Tetracyclin repressor-like, C-terminal domain"/>
    <property type="match status" value="1"/>
</dbReference>
<dbReference type="AlphaFoldDB" id="A0A7X6LAV7"/>
<feature type="DNA-binding region" description="H-T-H motif" evidence="4">
    <location>
        <begin position="37"/>
        <end position="56"/>
    </location>
</feature>
<dbReference type="InterPro" id="IPR036271">
    <property type="entry name" value="Tet_transcr_reg_TetR-rel_C_sf"/>
</dbReference>
<keyword evidence="7" id="KW-1185">Reference proteome</keyword>
<dbReference type="PRINTS" id="PR00455">
    <property type="entry name" value="HTHTETR"/>
</dbReference>
<sequence length="185" mass="19716">MTSPRRVNRGPKAAAGNRAALIQAAREIFADSGFDAPFSSIARAAGVGQGVLYRHFPTRESIALAVFEENIDGIEALAADPGVTVDDLLAIMVEQITTSAAFIAMIHPTDTDDMRLFEVARRLIALIAEKLEDPGQRGTISADITTADVVLALAMLAAVLSKTDAQSKKETARQAWALLDRALRG</sequence>
<comment type="caution">
    <text evidence="6">The sequence shown here is derived from an EMBL/GenBank/DDBJ whole genome shotgun (WGS) entry which is preliminary data.</text>
</comment>
<dbReference type="GO" id="GO:0000976">
    <property type="term" value="F:transcription cis-regulatory region binding"/>
    <property type="evidence" value="ECO:0007669"/>
    <property type="project" value="TreeGrafter"/>
</dbReference>
<dbReference type="InterPro" id="IPR050109">
    <property type="entry name" value="HTH-type_TetR-like_transc_reg"/>
</dbReference>
<reference evidence="6 7" key="1">
    <citation type="submission" date="2020-04" db="EMBL/GenBank/DDBJ databases">
        <title>MicrobeNet Type strains.</title>
        <authorList>
            <person name="Nicholson A.C."/>
        </authorList>
    </citation>
    <scope>NUCLEOTIDE SEQUENCE [LARGE SCALE GENOMIC DNA]</scope>
    <source>
        <strain evidence="6 7">DSM 44956</strain>
    </source>
</reference>
<feature type="domain" description="HTH tetR-type" evidence="5">
    <location>
        <begin position="15"/>
        <end position="74"/>
    </location>
</feature>
<dbReference type="Gene3D" id="1.10.357.10">
    <property type="entry name" value="Tetracycline Repressor, domain 2"/>
    <property type="match status" value="1"/>
</dbReference>
<keyword evidence="3" id="KW-0804">Transcription</keyword>
<evidence type="ECO:0000256" key="4">
    <source>
        <dbReference type="PROSITE-ProRule" id="PRU00335"/>
    </source>
</evidence>
<dbReference type="InterPro" id="IPR001647">
    <property type="entry name" value="HTH_TetR"/>
</dbReference>
<dbReference type="PANTHER" id="PTHR30055:SF234">
    <property type="entry name" value="HTH-TYPE TRANSCRIPTIONAL REGULATOR BETI"/>
    <property type="match status" value="1"/>
</dbReference>
<dbReference type="PROSITE" id="PS50977">
    <property type="entry name" value="HTH_TETR_2"/>
    <property type="match status" value="1"/>
</dbReference>
<evidence type="ECO:0000256" key="2">
    <source>
        <dbReference type="ARBA" id="ARBA00023125"/>
    </source>
</evidence>
<dbReference type="Proteomes" id="UP000540698">
    <property type="component" value="Unassembled WGS sequence"/>
</dbReference>
<evidence type="ECO:0000256" key="1">
    <source>
        <dbReference type="ARBA" id="ARBA00023015"/>
    </source>
</evidence>
<proteinExistence type="predicted"/>
<dbReference type="Pfam" id="PF00440">
    <property type="entry name" value="TetR_N"/>
    <property type="match status" value="1"/>
</dbReference>
<evidence type="ECO:0000256" key="3">
    <source>
        <dbReference type="ARBA" id="ARBA00023163"/>
    </source>
</evidence>
<keyword evidence="1" id="KW-0805">Transcription regulation</keyword>
<evidence type="ECO:0000259" key="5">
    <source>
        <dbReference type="PROSITE" id="PS50977"/>
    </source>
</evidence>
<dbReference type="InterPro" id="IPR009057">
    <property type="entry name" value="Homeodomain-like_sf"/>
</dbReference>
<dbReference type="EMBL" id="JAAXOS010000025">
    <property type="protein sequence ID" value="NKY31062.1"/>
    <property type="molecule type" value="Genomic_DNA"/>
</dbReference>
<gene>
    <name evidence="6" type="ORF">HGB38_33390</name>
</gene>
<organism evidence="6 7">
    <name type="scientific">Nocardia gamkensis</name>
    <dbReference type="NCBI Taxonomy" id="352869"/>
    <lineage>
        <taxon>Bacteria</taxon>
        <taxon>Bacillati</taxon>
        <taxon>Actinomycetota</taxon>
        <taxon>Actinomycetes</taxon>
        <taxon>Mycobacteriales</taxon>
        <taxon>Nocardiaceae</taxon>
        <taxon>Nocardia</taxon>
    </lineage>
</organism>
<evidence type="ECO:0000313" key="6">
    <source>
        <dbReference type="EMBL" id="NKY31062.1"/>
    </source>
</evidence>
<keyword evidence="2 4" id="KW-0238">DNA-binding</keyword>
<protein>
    <submittedName>
        <fullName evidence="6">TetR/AcrR family transcriptional regulator</fullName>
    </submittedName>
</protein>
<accession>A0A7X6LAV7</accession>